<evidence type="ECO:0000313" key="8">
    <source>
        <dbReference type="Proteomes" id="UP000824162"/>
    </source>
</evidence>
<evidence type="ECO:0000256" key="2">
    <source>
        <dbReference type="ARBA" id="ARBA00022475"/>
    </source>
</evidence>
<feature type="transmembrane region" description="Helical" evidence="6">
    <location>
        <begin position="206"/>
        <end position="232"/>
    </location>
</feature>
<dbReference type="EMBL" id="DXIJ01000064">
    <property type="protein sequence ID" value="HIV85814.1"/>
    <property type="molecule type" value="Genomic_DNA"/>
</dbReference>
<evidence type="ECO:0000256" key="6">
    <source>
        <dbReference type="SAM" id="Phobius"/>
    </source>
</evidence>
<proteinExistence type="predicted"/>
<dbReference type="PIRSF" id="PIRSF038958">
    <property type="entry name" value="PG_synth_SpoVB"/>
    <property type="match status" value="1"/>
</dbReference>
<comment type="subcellular location">
    <subcellularLocation>
        <location evidence="1">Cell membrane</location>
        <topology evidence="1">Multi-pass membrane protein</topology>
    </subcellularLocation>
</comment>
<evidence type="ECO:0000256" key="4">
    <source>
        <dbReference type="ARBA" id="ARBA00022989"/>
    </source>
</evidence>
<protein>
    <submittedName>
        <fullName evidence="7">Polysaccharide biosynthesis protein</fullName>
    </submittedName>
</protein>
<evidence type="ECO:0000256" key="1">
    <source>
        <dbReference type="ARBA" id="ARBA00004651"/>
    </source>
</evidence>
<dbReference type="PANTHER" id="PTHR30250:SF21">
    <property type="entry name" value="LIPID II FLIPPASE MURJ"/>
    <property type="match status" value="1"/>
</dbReference>
<feature type="transmembrane region" description="Helical" evidence="6">
    <location>
        <begin position="90"/>
        <end position="110"/>
    </location>
</feature>
<feature type="transmembrane region" description="Helical" evidence="6">
    <location>
        <begin position="475"/>
        <end position="493"/>
    </location>
</feature>
<evidence type="ECO:0000313" key="7">
    <source>
        <dbReference type="EMBL" id="HIV85814.1"/>
    </source>
</evidence>
<organism evidence="7 8">
    <name type="scientific">Candidatus Monoglobus merdigallinarum</name>
    <dbReference type="NCBI Taxonomy" id="2838698"/>
    <lineage>
        <taxon>Bacteria</taxon>
        <taxon>Bacillati</taxon>
        <taxon>Bacillota</taxon>
        <taxon>Clostridia</taxon>
        <taxon>Monoglobales</taxon>
        <taxon>Monoglobaceae</taxon>
        <taxon>Monoglobus</taxon>
    </lineage>
</organism>
<feature type="transmembrane region" description="Helical" evidence="6">
    <location>
        <begin position="380"/>
        <end position="409"/>
    </location>
</feature>
<dbReference type="InterPro" id="IPR050833">
    <property type="entry name" value="Poly_Biosynth_Transport"/>
</dbReference>
<evidence type="ECO:0000256" key="5">
    <source>
        <dbReference type="ARBA" id="ARBA00023136"/>
    </source>
</evidence>
<dbReference type="GO" id="GO:0005886">
    <property type="term" value="C:plasma membrane"/>
    <property type="evidence" value="ECO:0007669"/>
    <property type="project" value="UniProtKB-SubCell"/>
</dbReference>
<feature type="transmembrane region" description="Helical" evidence="6">
    <location>
        <begin position="50"/>
        <end position="69"/>
    </location>
</feature>
<dbReference type="Pfam" id="PF01943">
    <property type="entry name" value="Polysacc_synt"/>
    <property type="match status" value="1"/>
</dbReference>
<feature type="transmembrane region" description="Helical" evidence="6">
    <location>
        <begin position="533"/>
        <end position="555"/>
    </location>
</feature>
<dbReference type="InterPro" id="IPR024923">
    <property type="entry name" value="PG_synth_SpoVB"/>
</dbReference>
<feature type="transmembrane region" description="Helical" evidence="6">
    <location>
        <begin position="167"/>
        <end position="186"/>
    </location>
</feature>
<keyword evidence="3 6" id="KW-0812">Transmembrane</keyword>
<dbReference type="Proteomes" id="UP000824162">
    <property type="component" value="Unassembled WGS sequence"/>
</dbReference>
<sequence>MEKSKNGGFVKGALILGAASLIVKVIGAVFKIPLINLIDDDGQGLFNVAYQIYTFMFIIATAGFPIAISKMVAESLAKGDEADAKRVFQTAFSLLAVIGLIGSIVLYVFAESLANLVAIPDAALSIKAISPAVFFVAMASALRGYFQGRQNMVPTAVSEVIESTGKMAVGLALAAFFMGMTVNDNLGRAVDIAQGAVESLHTRKVYASAGAISGVTTGTLMSAVLLIVIYIFHAARGKNRLRRPRSLTDTLRSRSEILKGLVLIAIPITIGASVSSLTTLIDMTTISRRLVVNPEVFDKYAFMFEEGTDFAKNVISEGWTQAQINTQKASTLYGMYTGKALTMFNLPLTLVVALGMSIVPAISASLAVKDRSGAKRITGSAIRIAMLFGAPCAIGMSVLSSGVLGLLFGTDNAKTVLSILAIAIIPVSVVQVTNSILQAYGKVYYPVINMLIGGAAKVLFNYFAIPYLGIDGAPVGTFICYAIIAVLNTVQIVRLTGMRFSVGDIILKPVGAALVMGALAYLLSLVLGTSRLMTILEILICIAAYFVLVFAFRAVKREDIMAMPGGDRIAAKLERFKLIK</sequence>
<feature type="transmembrane region" description="Helical" evidence="6">
    <location>
        <begin position="344"/>
        <end position="368"/>
    </location>
</feature>
<evidence type="ECO:0000256" key="3">
    <source>
        <dbReference type="ARBA" id="ARBA00022692"/>
    </source>
</evidence>
<gene>
    <name evidence="7" type="ORF">H9900_03275</name>
</gene>
<reference evidence="7" key="2">
    <citation type="submission" date="2021-04" db="EMBL/GenBank/DDBJ databases">
        <authorList>
            <person name="Gilroy R."/>
        </authorList>
    </citation>
    <scope>NUCLEOTIDE SEQUENCE</scope>
    <source>
        <strain evidence="7">5790</strain>
    </source>
</reference>
<feature type="transmembrane region" description="Helical" evidence="6">
    <location>
        <begin position="505"/>
        <end position="527"/>
    </location>
</feature>
<dbReference type="AlphaFoldDB" id="A0A9D1PRY0"/>
<reference evidence="7" key="1">
    <citation type="journal article" date="2021" name="PeerJ">
        <title>Extensive microbial diversity within the chicken gut microbiome revealed by metagenomics and culture.</title>
        <authorList>
            <person name="Gilroy R."/>
            <person name="Ravi A."/>
            <person name="Getino M."/>
            <person name="Pursley I."/>
            <person name="Horton D.L."/>
            <person name="Alikhan N.F."/>
            <person name="Baker D."/>
            <person name="Gharbi K."/>
            <person name="Hall N."/>
            <person name="Watson M."/>
            <person name="Adriaenssens E.M."/>
            <person name="Foster-Nyarko E."/>
            <person name="Jarju S."/>
            <person name="Secka A."/>
            <person name="Antonio M."/>
            <person name="Oren A."/>
            <person name="Chaudhuri R.R."/>
            <person name="La Ragione R."/>
            <person name="Hildebrand F."/>
            <person name="Pallen M.J."/>
        </authorList>
    </citation>
    <scope>NUCLEOTIDE SEQUENCE</scope>
    <source>
        <strain evidence="7">5790</strain>
    </source>
</reference>
<comment type="caution">
    <text evidence="7">The sequence shown here is derived from an EMBL/GenBank/DDBJ whole genome shotgun (WGS) entry which is preliminary data.</text>
</comment>
<dbReference type="PANTHER" id="PTHR30250">
    <property type="entry name" value="PST FAMILY PREDICTED COLANIC ACID TRANSPORTER"/>
    <property type="match status" value="1"/>
</dbReference>
<feature type="transmembrane region" description="Helical" evidence="6">
    <location>
        <begin position="443"/>
        <end position="463"/>
    </location>
</feature>
<name>A0A9D1PRY0_9FIRM</name>
<dbReference type="InterPro" id="IPR002797">
    <property type="entry name" value="Polysacc_synth"/>
</dbReference>
<dbReference type="CDD" id="cd13124">
    <property type="entry name" value="MATE_SpoVB_like"/>
    <property type="match status" value="1"/>
</dbReference>
<feature type="transmembrane region" description="Helical" evidence="6">
    <location>
        <begin position="415"/>
        <end position="436"/>
    </location>
</feature>
<feature type="transmembrane region" description="Helical" evidence="6">
    <location>
        <begin position="12"/>
        <end position="30"/>
    </location>
</feature>
<feature type="transmembrane region" description="Helical" evidence="6">
    <location>
        <begin position="122"/>
        <end position="146"/>
    </location>
</feature>
<keyword evidence="2" id="KW-1003">Cell membrane</keyword>
<keyword evidence="4 6" id="KW-1133">Transmembrane helix</keyword>
<accession>A0A9D1PRY0</accession>
<feature type="transmembrane region" description="Helical" evidence="6">
    <location>
        <begin position="261"/>
        <end position="281"/>
    </location>
</feature>
<keyword evidence="5 6" id="KW-0472">Membrane</keyword>